<accession>A0ABT9C9K8</accession>
<evidence type="ECO:0000256" key="1">
    <source>
        <dbReference type="SAM" id="MobiDB-lite"/>
    </source>
</evidence>
<feature type="compositionally biased region" description="Basic and acidic residues" evidence="1">
    <location>
        <begin position="39"/>
        <end position="57"/>
    </location>
</feature>
<evidence type="ECO:0000313" key="3">
    <source>
        <dbReference type="Proteomes" id="UP001240171"/>
    </source>
</evidence>
<evidence type="ECO:0000313" key="2">
    <source>
        <dbReference type="EMBL" id="MDO7905946.1"/>
    </source>
</evidence>
<keyword evidence="3" id="KW-1185">Reference proteome</keyword>
<sequence length="161" mass="17431">MTIIIACAVVVVLIIIGLIIFNSRSTSAAKETASTVKAQPEERELSAEASAEARKDASVPAAAPVRNEPEPEPEPVPEPAADIQPAASMPTRTASQTARDKQRPNVMNDTDYRNALKNMGQHAQHAEPHDPASTEAETKMADDQFRQALKSFYKTNHGDRS</sequence>
<organism evidence="2 3">
    <name type="scientific">Paenibacillus lacisoli</name>
    <dbReference type="NCBI Taxonomy" id="3064525"/>
    <lineage>
        <taxon>Bacteria</taxon>
        <taxon>Bacillati</taxon>
        <taxon>Bacillota</taxon>
        <taxon>Bacilli</taxon>
        <taxon>Bacillales</taxon>
        <taxon>Paenibacillaceae</taxon>
        <taxon>Paenibacillus</taxon>
    </lineage>
</organism>
<protein>
    <submittedName>
        <fullName evidence="2">Uncharacterized protein</fullName>
    </submittedName>
</protein>
<dbReference type="EMBL" id="JAUQTB010000002">
    <property type="protein sequence ID" value="MDO7905946.1"/>
    <property type="molecule type" value="Genomic_DNA"/>
</dbReference>
<dbReference type="RefSeq" id="WP_305023135.1">
    <property type="nucleotide sequence ID" value="NZ_JAUQTB010000002.1"/>
</dbReference>
<proteinExistence type="predicted"/>
<dbReference type="Proteomes" id="UP001240171">
    <property type="component" value="Unassembled WGS sequence"/>
</dbReference>
<gene>
    <name evidence="2" type="ORF">Q5741_05875</name>
</gene>
<name>A0ABT9C9K8_9BACL</name>
<feature type="compositionally biased region" description="Basic and acidic residues" evidence="1">
    <location>
        <begin position="124"/>
        <end position="141"/>
    </location>
</feature>
<reference evidence="2 3" key="1">
    <citation type="submission" date="2023-07" db="EMBL/GenBank/DDBJ databases">
        <title>Paenibacillus sp. JX-17 nov. isolated from soil.</title>
        <authorList>
            <person name="Wan Y."/>
            <person name="Liu B."/>
        </authorList>
    </citation>
    <scope>NUCLEOTIDE SEQUENCE [LARGE SCALE GENOMIC DNA]</scope>
    <source>
        <strain evidence="2 3">JX-17</strain>
    </source>
</reference>
<feature type="region of interest" description="Disordered" evidence="1">
    <location>
        <begin position="32"/>
        <end position="141"/>
    </location>
</feature>
<comment type="caution">
    <text evidence="2">The sequence shown here is derived from an EMBL/GenBank/DDBJ whole genome shotgun (WGS) entry which is preliminary data.</text>
</comment>